<organism evidence="2">
    <name type="scientific">Arion vulgaris</name>
    <dbReference type="NCBI Taxonomy" id="1028688"/>
    <lineage>
        <taxon>Eukaryota</taxon>
        <taxon>Metazoa</taxon>
        <taxon>Spiralia</taxon>
        <taxon>Lophotrochozoa</taxon>
        <taxon>Mollusca</taxon>
        <taxon>Gastropoda</taxon>
        <taxon>Heterobranchia</taxon>
        <taxon>Euthyneura</taxon>
        <taxon>Panpulmonata</taxon>
        <taxon>Eupulmonata</taxon>
        <taxon>Stylommatophora</taxon>
        <taxon>Helicina</taxon>
        <taxon>Arionoidea</taxon>
        <taxon>Arionidae</taxon>
        <taxon>Arion</taxon>
    </lineage>
</organism>
<dbReference type="AlphaFoldDB" id="A0A0B6YU43"/>
<dbReference type="EMBL" id="HACG01012110">
    <property type="protein sequence ID" value="CEK58975.1"/>
    <property type="molecule type" value="Transcribed_RNA"/>
</dbReference>
<gene>
    <name evidence="2" type="primary">ORF34758</name>
</gene>
<name>A0A0B6YU43_9EUPU</name>
<proteinExistence type="predicted"/>
<sequence length="49" mass="5419">ESPSTNSNMLIDLQNQSHCPDRTISLSRQDNLTVQTGQSHHPVRSTSLS</sequence>
<evidence type="ECO:0000313" key="2">
    <source>
        <dbReference type="EMBL" id="CEK58975.1"/>
    </source>
</evidence>
<feature type="region of interest" description="Disordered" evidence="1">
    <location>
        <begin position="30"/>
        <end position="49"/>
    </location>
</feature>
<protein>
    <submittedName>
        <fullName evidence="2">Uncharacterized protein</fullName>
    </submittedName>
</protein>
<accession>A0A0B6YU43</accession>
<evidence type="ECO:0000256" key="1">
    <source>
        <dbReference type="SAM" id="MobiDB-lite"/>
    </source>
</evidence>
<feature type="non-terminal residue" evidence="2">
    <location>
        <position position="1"/>
    </location>
</feature>
<reference evidence="2" key="1">
    <citation type="submission" date="2014-12" db="EMBL/GenBank/DDBJ databases">
        <title>Insight into the proteome of Arion vulgaris.</title>
        <authorList>
            <person name="Aradska J."/>
            <person name="Bulat T."/>
            <person name="Smidak R."/>
            <person name="Sarate P."/>
            <person name="Gangsoo J."/>
            <person name="Sialana F."/>
            <person name="Bilban M."/>
            <person name="Lubec G."/>
        </authorList>
    </citation>
    <scope>NUCLEOTIDE SEQUENCE</scope>
    <source>
        <tissue evidence="2">Skin</tissue>
    </source>
</reference>